<name>A0A6L5XAP7_9BACT</name>
<accession>A0A6L5XAP7</accession>
<gene>
    <name evidence="1" type="ORF">FYJ29_05970</name>
</gene>
<evidence type="ECO:0000313" key="2">
    <source>
        <dbReference type="Proteomes" id="UP000483362"/>
    </source>
</evidence>
<comment type="caution">
    <text evidence="1">The sequence shown here is derived from an EMBL/GenBank/DDBJ whole genome shotgun (WGS) entry which is preliminary data.</text>
</comment>
<sequence>MSSYKSDPQLIACDIATVYSKLSDPSSFKKTIDANVDSLADDARENLKKVTFDADAITIESPMGPVKLVVAQKVEPTMITYAAAQAPVNFSLVINLEPVDDNTTRSQAELQLDVPVFIKAMVGPQLERGAKQFGEMLSKLPYKNM</sequence>
<dbReference type="Proteomes" id="UP000483362">
    <property type="component" value="Unassembled WGS sequence"/>
</dbReference>
<dbReference type="AlphaFoldDB" id="A0A6L5XAP7"/>
<reference evidence="1 2" key="1">
    <citation type="submission" date="2019-08" db="EMBL/GenBank/DDBJ databases">
        <title>In-depth cultivation of the pig gut microbiome towards novel bacterial diversity and tailored functional studies.</title>
        <authorList>
            <person name="Wylensek D."/>
            <person name="Hitch T.C.A."/>
            <person name="Clavel T."/>
        </authorList>
    </citation>
    <scope>NUCLEOTIDE SEQUENCE [LARGE SCALE GENOMIC DNA]</scope>
    <source>
        <strain evidence="1 2">Oil-RF-744-WCA-WT-10</strain>
    </source>
</reference>
<evidence type="ECO:0008006" key="3">
    <source>
        <dbReference type="Google" id="ProtNLM"/>
    </source>
</evidence>
<evidence type="ECO:0000313" key="1">
    <source>
        <dbReference type="EMBL" id="MSS17311.1"/>
    </source>
</evidence>
<protein>
    <recommendedName>
        <fullName evidence="3">SRPBCC family protein</fullName>
    </recommendedName>
</protein>
<dbReference type="RefSeq" id="WP_154327138.1">
    <property type="nucleotide sequence ID" value="NZ_CP045696.1"/>
</dbReference>
<proteinExistence type="predicted"/>
<dbReference type="EMBL" id="VULT01000007">
    <property type="protein sequence ID" value="MSS17311.1"/>
    <property type="molecule type" value="Genomic_DNA"/>
</dbReference>
<organism evidence="1 2">
    <name type="scientific">Sodaliphilus pleomorphus</name>
    <dbReference type="NCBI Taxonomy" id="2606626"/>
    <lineage>
        <taxon>Bacteria</taxon>
        <taxon>Pseudomonadati</taxon>
        <taxon>Bacteroidota</taxon>
        <taxon>Bacteroidia</taxon>
        <taxon>Bacteroidales</taxon>
        <taxon>Muribaculaceae</taxon>
        <taxon>Sodaliphilus</taxon>
    </lineage>
</organism>
<dbReference type="SUPFAM" id="SSF55961">
    <property type="entry name" value="Bet v1-like"/>
    <property type="match status" value="1"/>
</dbReference>
<keyword evidence="2" id="KW-1185">Reference proteome</keyword>